<dbReference type="Proteomes" id="UP000762676">
    <property type="component" value="Unassembled WGS sequence"/>
</dbReference>
<sequence length="95" mass="11012">MNQCDPNSCDLLHGKARPMFYCFGSARHLERESRYLHDIYSLNNRNNNDYIGFKEVCVQEKSALVWTPEKPHKNDMERLTICSANVNSCLVLQCS</sequence>
<gene>
    <name evidence="1" type="ORF">ElyMa_006384200</name>
</gene>
<reference evidence="1 2" key="1">
    <citation type="journal article" date="2021" name="Elife">
        <title>Chloroplast acquisition without the gene transfer in kleptoplastic sea slugs, Plakobranchus ocellatus.</title>
        <authorList>
            <person name="Maeda T."/>
            <person name="Takahashi S."/>
            <person name="Yoshida T."/>
            <person name="Shimamura S."/>
            <person name="Takaki Y."/>
            <person name="Nagai Y."/>
            <person name="Toyoda A."/>
            <person name="Suzuki Y."/>
            <person name="Arimoto A."/>
            <person name="Ishii H."/>
            <person name="Satoh N."/>
            <person name="Nishiyama T."/>
            <person name="Hasebe M."/>
            <person name="Maruyama T."/>
            <person name="Minagawa J."/>
            <person name="Obokata J."/>
            <person name="Shigenobu S."/>
        </authorList>
    </citation>
    <scope>NUCLEOTIDE SEQUENCE [LARGE SCALE GENOMIC DNA]</scope>
</reference>
<evidence type="ECO:0000313" key="2">
    <source>
        <dbReference type="Proteomes" id="UP000762676"/>
    </source>
</evidence>
<protein>
    <submittedName>
        <fullName evidence="1">Uncharacterized protein</fullName>
    </submittedName>
</protein>
<dbReference type="AlphaFoldDB" id="A0AAV4HRP4"/>
<name>A0AAV4HRP4_9GAST</name>
<dbReference type="EMBL" id="BMAT01012823">
    <property type="protein sequence ID" value="GFR99871.1"/>
    <property type="molecule type" value="Genomic_DNA"/>
</dbReference>
<keyword evidence="2" id="KW-1185">Reference proteome</keyword>
<comment type="caution">
    <text evidence="1">The sequence shown here is derived from an EMBL/GenBank/DDBJ whole genome shotgun (WGS) entry which is preliminary data.</text>
</comment>
<organism evidence="1 2">
    <name type="scientific">Elysia marginata</name>
    <dbReference type="NCBI Taxonomy" id="1093978"/>
    <lineage>
        <taxon>Eukaryota</taxon>
        <taxon>Metazoa</taxon>
        <taxon>Spiralia</taxon>
        <taxon>Lophotrochozoa</taxon>
        <taxon>Mollusca</taxon>
        <taxon>Gastropoda</taxon>
        <taxon>Heterobranchia</taxon>
        <taxon>Euthyneura</taxon>
        <taxon>Panpulmonata</taxon>
        <taxon>Sacoglossa</taxon>
        <taxon>Placobranchoidea</taxon>
        <taxon>Plakobranchidae</taxon>
        <taxon>Elysia</taxon>
    </lineage>
</organism>
<evidence type="ECO:0000313" key="1">
    <source>
        <dbReference type="EMBL" id="GFR99871.1"/>
    </source>
</evidence>
<accession>A0AAV4HRP4</accession>
<proteinExistence type="predicted"/>